<protein>
    <submittedName>
        <fullName evidence="1">Uncharacterized protein</fullName>
    </submittedName>
</protein>
<evidence type="ECO:0000313" key="1">
    <source>
        <dbReference type="EMBL" id="BBP90247.1"/>
    </source>
</evidence>
<organism evidence="1 2">
    <name type="scientific">Bacillus safensis</name>
    <dbReference type="NCBI Taxonomy" id="561879"/>
    <lineage>
        <taxon>Bacteria</taxon>
        <taxon>Bacillati</taxon>
        <taxon>Bacillota</taxon>
        <taxon>Bacilli</taxon>
        <taxon>Bacillales</taxon>
        <taxon>Bacillaceae</taxon>
        <taxon>Bacillus</taxon>
    </lineage>
</organism>
<dbReference type="EMBL" id="AP021906">
    <property type="protein sequence ID" value="BBP90247.1"/>
    <property type="molecule type" value="Genomic_DNA"/>
</dbReference>
<reference evidence="1 2" key="1">
    <citation type="submission" date="2019-12" db="EMBL/GenBank/DDBJ databases">
        <title>Full genome sequence of a Bacillus safensis strain isolated from commercially available natto in Indonesia.</title>
        <authorList>
            <person name="Yoshida M."/>
            <person name="Uomi M."/>
            <person name="Waturangi D."/>
            <person name="Ekaputri J.J."/>
            <person name="Setiamarga D.H.E."/>
        </authorList>
    </citation>
    <scope>NUCLEOTIDE SEQUENCE [LARGE SCALE GENOMIC DNA]</scope>
    <source>
        <strain evidence="1 2">IDN1</strain>
    </source>
</reference>
<dbReference type="AlphaFoldDB" id="A0A5S9M9S6"/>
<gene>
    <name evidence="1" type="ORF">BsIDN1_38650</name>
</gene>
<proteinExistence type="predicted"/>
<evidence type="ECO:0000313" key="2">
    <source>
        <dbReference type="Proteomes" id="UP000464658"/>
    </source>
</evidence>
<name>A0A5S9M9S6_BACIA</name>
<sequence length="43" mass="5283">MKKKTMNELIEELKKDEQVEHWHEIEAKSLHRPHPFLKEWTTG</sequence>
<accession>A0A5S9M9S6</accession>
<dbReference type="Proteomes" id="UP000464658">
    <property type="component" value="Chromosome"/>
</dbReference>